<dbReference type="HAMAP" id="MF_01886">
    <property type="entry name" value="tRNA_acetyltr_TmcA"/>
    <property type="match status" value="1"/>
</dbReference>
<dbReference type="PANTHER" id="PTHR10925:SF5">
    <property type="entry name" value="RNA CYTIDINE ACETYLTRANSFERASE"/>
    <property type="match status" value="1"/>
</dbReference>
<dbReference type="SUPFAM" id="SSF52540">
    <property type="entry name" value="P-loop containing nucleoside triphosphate hydrolases"/>
    <property type="match status" value="1"/>
</dbReference>
<comment type="caution">
    <text evidence="12">The sequence shown here is derived from an EMBL/GenBank/DDBJ whole genome shotgun (WGS) entry which is preliminary data.</text>
</comment>
<accession>A0ABS7WX79</accession>
<dbReference type="SUPFAM" id="SSF55729">
    <property type="entry name" value="Acyl-CoA N-acyltransferases (Nat)"/>
    <property type="match status" value="1"/>
</dbReference>
<reference evidence="12 13" key="1">
    <citation type="submission" date="2021-05" db="EMBL/GenBank/DDBJ databases">
        <title>Petroleum and Energy Research Collection (APPE): ex situ preservation of microbial diversity associated with the oil industry and exploitation of its biotechnological potential.</title>
        <authorList>
            <person name="Paixao C.T.M."/>
            <person name="Gomes M.B."/>
            <person name="Oliveira V.M."/>
        </authorList>
    </citation>
    <scope>NUCLEOTIDE SEQUENCE [LARGE SCALE GENOMIC DNA]</scope>
    <source>
        <strain evidence="12 13">LIT2</strain>
    </source>
</reference>
<dbReference type="Gene3D" id="3.40.630.30">
    <property type="match status" value="1"/>
</dbReference>
<dbReference type="Pfam" id="PF13718">
    <property type="entry name" value="GNAT_acetyltr_2"/>
    <property type="match status" value="1"/>
</dbReference>
<dbReference type="Gene3D" id="3.40.50.300">
    <property type="entry name" value="P-loop containing nucleotide triphosphate hydrolases"/>
    <property type="match status" value="1"/>
</dbReference>
<evidence type="ECO:0000313" key="12">
    <source>
        <dbReference type="EMBL" id="MBZ9567230.1"/>
    </source>
</evidence>
<evidence type="ECO:0000256" key="10">
    <source>
        <dbReference type="SAM" id="MobiDB-lite"/>
    </source>
</evidence>
<feature type="domain" description="N-acetyltransferase" evidence="11">
    <location>
        <begin position="408"/>
        <end position="595"/>
    </location>
</feature>
<evidence type="ECO:0000313" key="13">
    <source>
        <dbReference type="Proteomes" id="UP001319883"/>
    </source>
</evidence>
<dbReference type="PROSITE" id="PS51186">
    <property type="entry name" value="GNAT"/>
    <property type="match status" value="1"/>
</dbReference>
<dbReference type="InterPro" id="IPR027417">
    <property type="entry name" value="P-loop_NTPase"/>
</dbReference>
<dbReference type="CDD" id="cd04301">
    <property type="entry name" value="NAT_SF"/>
    <property type="match status" value="1"/>
</dbReference>
<dbReference type="RefSeq" id="WP_224420526.1">
    <property type="nucleotide sequence ID" value="NZ_JAGXFD010000001.1"/>
</dbReference>
<dbReference type="Pfam" id="PF05127">
    <property type="entry name" value="NAT10_TcmA_helicase"/>
    <property type="match status" value="1"/>
</dbReference>
<comment type="caution">
    <text evidence="9">Lacks conserved residue(s) required for the propagation of feature annotation.</text>
</comment>
<keyword evidence="3 9" id="KW-0808">Transferase</keyword>
<evidence type="ECO:0000256" key="3">
    <source>
        <dbReference type="ARBA" id="ARBA00022679"/>
    </source>
</evidence>
<dbReference type="PANTHER" id="PTHR10925">
    <property type="entry name" value="N-ACETYLTRANSFERASE 10"/>
    <property type="match status" value="1"/>
</dbReference>
<evidence type="ECO:0000256" key="9">
    <source>
        <dbReference type="HAMAP-Rule" id="MF_01886"/>
    </source>
</evidence>
<evidence type="ECO:0000256" key="8">
    <source>
        <dbReference type="ARBA" id="ARBA00023315"/>
    </source>
</evidence>
<organism evidence="12 13">
    <name type="scientific">Modicisalibacter tunisiensis</name>
    <dbReference type="NCBI Taxonomy" id="390637"/>
    <lineage>
        <taxon>Bacteria</taxon>
        <taxon>Pseudomonadati</taxon>
        <taxon>Pseudomonadota</taxon>
        <taxon>Gammaproteobacteria</taxon>
        <taxon>Oceanospirillales</taxon>
        <taxon>Halomonadaceae</taxon>
        <taxon>Modicisalibacter</taxon>
    </lineage>
</organism>
<dbReference type="EMBL" id="JAGXFD010000001">
    <property type="protein sequence ID" value="MBZ9567230.1"/>
    <property type="molecule type" value="Genomic_DNA"/>
</dbReference>
<evidence type="ECO:0000256" key="1">
    <source>
        <dbReference type="ARBA" id="ARBA00022490"/>
    </source>
</evidence>
<dbReference type="Proteomes" id="UP001319883">
    <property type="component" value="Unassembled WGS sequence"/>
</dbReference>
<dbReference type="InterPro" id="IPR013562">
    <property type="entry name" value="TmcA/NAT10_N"/>
</dbReference>
<feature type="region of interest" description="Disordered" evidence="10">
    <location>
        <begin position="166"/>
        <end position="189"/>
    </location>
</feature>
<dbReference type="Gene3D" id="3.40.50.11040">
    <property type="match status" value="1"/>
</dbReference>
<keyword evidence="7 9" id="KW-0694">RNA-binding</keyword>
<keyword evidence="4 9" id="KW-0819">tRNA processing</keyword>
<dbReference type="Pfam" id="PF08351">
    <property type="entry name" value="TmcA_N"/>
    <property type="match status" value="1"/>
</dbReference>
<keyword evidence="8 9" id="KW-0012">Acyltransferase</keyword>
<keyword evidence="5 9" id="KW-0547">Nucleotide-binding</keyword>
<name>A0ABS7WX79_9GAMM</name>
<dbReference type="InterPro" id="IPR024914">
    <property type="entry name" value="tRNA_acetyltr_TmcA"/>
</dbReference>
<keyword evidence="6 9" id="KW-0067">ATP-binding</keyword>
<dbReference type="InterPro" id="IPR007807">
    <property type="entry name" value="TcmA/NAT10_helicase"/>
</dbReference>
<comment type="similarity">
    <text evidence="9">Belongs to the TmcA family.</text>
</comment>
<feature type="binding site" evidence="9">
    <location>
        <position position="196"/>
    </location>
    <ligand>
        <name>ATP</name>
        <dbReference type="ChEBI" id="CHEBI:30616"/>
    </ligand>
</feature>
<dbReference type="InterPro" id="IPR000182">
    <property type="entry name" value="GNAT_dom"/>
</dbReference>
<gene>
    <name evidence="9" type="primary">tmcA</name>
    <name evidence="12" type="ORF">KGQ91_05980</name>
</gene>
<comment type="subcellular location">
    <subcellularLocation>
        <location evidence="9">Cytoplasm</location>
    </subcellularLocation>
</comment>
<dbReference type="EC" id="2.3.1.193" evidence="9"/>
<sequence length="745" mass="79676">MHDSLIAALAALRKTLNDRRHRGLLWADGEAAMVRERALGIWRGGDWQAPLWLGPTAPADDIPVLPAAKARTRLGGEHELVVVDAATPGGGFDPEAFGAVAGTVRAGGLLLLLTPADWRTAAPRPDADYARLASWPHAVDSLSAHTLARLARCLRTADTLLHWPAEAERPDLTPPAAGEAAAPSDVADPDCLSADQAEAVRRLSRLRRRRPLVISADRGRGKSAALGIAAARRLAGGERELWLTAPRPGAVEPVFERLAALLPGGRREANVFVVTTGQGPARLRFLPPDGVMAALAEAGGEPSAAPTLLVDEAAAIPAPLLGRWLAAFPRLAFATTVHGYEGTGRGFAVRFRERLARETPDWRACRLATPVRWAPGDPLEALTRELLLLDAEPADDDRVTAALAAEPVQLAELDRAALARDTPALTELFGLLVQAHYRTTPGDLRQLLDAPDTRLLAARVGGHCVGVCLVQAEGGLPAALAAAVHHGERRPRGHLLAQSLAVHGGWREAAETRWWRIQRIAVHPAARRRGVGSRLLAAVAERARVAGIDALGTSFGGEPALLAFWRSRGYATLRLGLSREASSGEHAVMMGLPLHADARRRLTDWQAEFHELLPTLLAAELDELDAALIVALLDEAPVPPLDTATPARLAWFAAGGGELALARPWLARAWRIARHRAPSALDEAEWQALAAPLFQGREVPAGWTAAGRKARLRHWRELAGRLQAALETTRPDKLDARQAGGIGSP</sequence>
<comment type="catalytic activity">
    <reaction evidence="9">
        <text>cytidine(34) in elongator tRNA(Met) + acetyl-CoA + ATP + H2O = N(4)-acetylcytidine(34) in elongator tRNA(Met) + ADP + phosphate + CoA + H(+)</text>
        <dbReference type="Rhea" id="RHEA:43788"/>
        <dbReference type="Rhea" id="RHEA-COMP:10693"/>
        <dbReference type="Rhea" id="RHEA-COMP:10694"/>
        <dbReference type="ChEBI" id="CHEBI:15377"/>
        <dbReference type="ChEBI" id="CHEBI:15378"/>
        <dbReference type="ChEBI" id="CHEBI:30616"/>
        <dbReference type="ChEBI" id="CHEBI:43474"/>
        <dbReference type="ChEBI" id="CHEBI:57287"/>
        <dbReference type="ChEBI" id="CHEBI:57288"/>
        <dbReference type="ChEBI" id="CHEBI:74900"/>
        <dbReference type="ChEBI" id="CHEBI:82748"/>
        <dbReference type="ChEBI" id="CHEBI:456216"/>
        <dbReference type="EC" id="2.3.1.193"/>
    </reaction>
</comment>
<dbReference type="InterPro" id="IPR016181">
    <property type="entry name" value="Acyl_CoA_acyltransferase"/>
</dbReference>
<evidence type="ECO:0000259" key="11">
    <source>
        <dbReference type="PROSITE" id="PS51186"/>
    </source>
</evidence>
<protein>
    <recommendedName>
        <fullName evidence="9">tRNA(Met) cytidine acetyltransferase TmcA</fullName>
        <ecNumber evidence="9">2.3.1.193</ecNumber>
    </recommendedName>
</protein>
<feature type="binding site" evidence="9">
    <location>
        <position position="372"/>
    </location>
    <ligand>
        <name>ATP</name>
        <dbReference type="ChEBI" id="CHEBI:30616"/>
    </ligand>
</feature>
<proteinExistence type="inferred from homology"/>
<keyword evidence="1 9" id="KW-0963">Cytoplasm</keyword>
<evidence type="ECO:0000256" key="4">
    <source>
        <dbReference type="ARBA" id="ARBA00022694"/>
    </source>
</evidence>
<keyword evidence="2 9" id="KW-0820">tRNA-binding</keyword>
<comment type="function">
    <text evidence="9">Catalyzes the formation of N(4)-acetylcytidine (ac(4)C) at the wobble position of tRNA(Met), by using acetyl-CoA as an acetyl donor and ATP (or GTP).</text>
</comment>
<feature type="binding site" evidence="9">
    <location>
        <begin position="520"/>
        <end position="522"/>
    </location>
    <ligand>
        <name>acetyl-CoA</name>
        <dbReference type="ChEBI" id="CHEBI:57288"/>
    </ligand>
</feature>
<evidence type="ECO:0000256" key="7">
    <source>
        <dbReference type="ARBA" id="ARBA00022884"/>
    </source>
</evidence>
<dbReference type="InterPro" id="IPR032672">
    <property type="entry name" value="TmcA/NAT10/Kre33"/>
</dbReference>
<keyword evidence="13" id="KW-1185">Reference proteome</keyword>
<evidence type="ECO:0000256" key="2">
    <source>
        <dbReference type="ARBA" id="ARBA00022555"/>
    </source>
</evidence>
<evidence type="ECO:0000256" key="5">
    <source>
        <dbReference type="ARBA" id="ARBA00022741"/>
    </source>
</evidence>
<evidence type="ECO:0000256" key="6">
    <source>
        <dbReference type="ARBA" id="ARBA00022840"/>
    </source>
</evidence>